<dbReference type="GO" id="GO:0022857">
    <property type="term" value="F:transmembrane transporter activity"/>
    <property type="evidence" value="ECO:0007669"/>
    <property type="project" value="TreeGrafter"/>
</dbReference>
<dbReference type="STRING" id="742152.A0A2H3J9T4"/>
<dbReference type="OMA" id="MTIFFSA"/>
<dbReference type="PANTHER" id="PTHR43791">
    <property type="entry name" value="PERMEASE-RELATED"/>
    <property type="match status" value="1"/>
</dbReference>
<keyword evidence="5 7" id="KW-0472">Membrane</keyword>
<evidence type="ECO:0000313" key="8">
    <source>
        <dbReference type="EMBL" id="PCH36563.1"/>
    </source>
</evidence>
<keyword evidence="6" id="KW-0175">Coiled coil</keyword>
<evidence type="ECO:0000313" key="9">
    <source>
        <dbReference type="Proteomes" id="UP000218811"/>
    </source>
</evidence>
<keyword evidence="9" id="KW-1185">Reference proteome</keyword>
<feature type="transmembrane region" description="Helical" evidence="7">
    <location>
        <begin position="319"/>
        <end position="339"/>
    </location>
</feature>
<evidence type="ECO:0000256" key="3">
    <source>
        <dbReference type="ARBA" id="ARBA00022692"/>
    </source>
</evidence>
<dbReference type="SUPFAM" id="SSF103473">
    <property type="entry name" value="MFS general substrate transporter"/>
    <property type="match status" value="2"/>
</dbReference>
<feature type="transmembrane region" description="Helical" evidence="7">
    <location>
        <begin position="236"/>
        <end position="252"/>
    </location>
</feature>
<feature type="coiled-coil region" evidence="6">
    <location>
        <begin position="374"/>
        <end position="401"/>
    </location>
</feature>
<dbReference type="EMBL" id="KB467887">
    <property type="protein sequence ID" value="PCH36563.1"/>
    <property type="molecule type" value="Genomic_DNA"/>
</dbReference>
<protein>
    <submittedName>
        <fullName evidence="8">MFS general substrate transporter</fullName>
    </submittedName>
</protein>
<reference evidence="8 9" key="1">
    <citation type="journal article" date="2012" name="Science">
        <title>The Paleozoic origin of enzymatic lignin decomposition reconstructed from 31 fungal genomes.</title>
        <authorList>
            <person name="Floudas D."/>
            <person name="Binder M."/>
            <person name="Riley R."/>
            <person name="Barry K."/>
            <person name="Blanchette R.A."/>
            <person name="Henrissat B."/>
            <person name="Martinez A.T."/>
            <person name="Otillar R."/>
            <person name="Spatafora J.W."/>
            <person name="Yadav J.S."/>
            <person name="Aerts A."/>
            <person name="Benoit I."/>
            <person name="Boyd A."/>
            <person name="Carlson A."/>
            <person name="Copeland A."/>
            <person name="Coutinho P.M."/>
            <person name="de Vries R.P."/>
            <person name="Ferreira P."/>
            <person name="Findley K."/>
            <person name="Foster B."/>
            <person name="Gaskell J."/>
            <person name="Glotzer D."/>
            <person name="Gorecki P."/>
            <person name="Heitman J."/>
            <person name="Hesse C."/>
            <person name="Hori C."/>
            <person name="Igarashi K."/>
            <person name="Jurgens J.A."/>
            <person name="Kallen N."/>
            <person name="Kersten P."/>
            <person name="Kohler A."/>
            <person name="Kuees U."/>
            <person name="Kumar T.K.A."/>
            <person name="Kuo A."/>
            <person name="LaButti K."/>
            <person name="Larrondo L.F."/>
            <person name="Lindquist E."/>
            <person name="Ling A."/>
            <person name="Lombard V."/>
            <person name="Lucas S."/>
            <person name="Lundell T."/>
            <person name="Martin R."/>
            <person name="McLaughlin D.J."/>
            <person name="Morgenstern I."/>
            <person name="Morin E."/>
            <person name="Murat C."/>
            <person name="Nagy L.G."/>
            <person name="Nolan M."/>
            <person name="Ohm R.A."/>
            <person name="Patyshakuliyeva A."/>
            <person name="Rokas A."/>
            <person name="Ruiz-Duenas F.J."/>
            <person name="Sabat G."/>
            <person name="Salamov A."/>
            <person name="Samejima M."/>
            <person name="Schmutz J."/>
            <person name="Slot J.C."/>
            <person name="St John F."/>
            <person name="Stenlid J."/>
            <person name="Sun H."/>
            <person name="Sun S."/>
            <person name="Syed K."/>
            <person name="Tsang A."/>
            <person name="Wiebenga A."/>
            <person name="Young D."/>
            <person name="Pisabarro A."/>
            <person name="Eastwood D.C."/>
            <person name="Martin F."/>
            <person name="Cullen D."/>
            <person name="Grigoriev I.V."/>
            <person name="Hibbett D.S."/>
        </authorList>
    </citation>
    <scope>NUCLEOTIDE SEQUENCE [LARGE SCALE GENOMIC DNA]</scope>
    <source>
        <strain evidence="8 9">MD-104</strain>
    </source>
</reference>
<keyword evidence="3 7" id="KW-0812">Transmembrane</keyword>
<proteinExistence type="predicted"/>
<accession>A0A2H3J9T4</accession>
<dbReference type="GO" id="GO:0016020">
    <property type="term" value="C:membrane"/>
    <property type="evidence" value="ECO:0007669"/>
    <property type="project" value="UniProtKB-SubCell"/>
</dbReference>
<evidence type="ECO:0000256" key="2">
    <source>
        <dbReference type="ARBA" id="ARBA00022448"/>
    </source>
</evidence>
<sequence length="420" mass="46485">MSKDPDSVKIYEKGTLVVEHDPAESISSADGILVDPIVRQAAEKKLVRLLDTRLLPTIIVIYLLNYIDRVAVTSARLQGLEQDLNLTGIQYNTVVAILFASYVPFQIPSNMSSFNGPGQSIYPLSQELSFRGAIIYSGLLISNAFGSGCITICVGIVSIFLLPDYPHNTRWLTPAQRRLAQVRLAEDAGEADQDGAHESALIGLKLALKDPKVLVMALMCCSQLLGLGFINFFPTPPWVLSTIVCAVNAWHADRTGERFFHQCWPWWAVIVGYIIGITTMSVGGRYVALFLMAIGEAGFALTIVWVSNAVPRPPAKRSAAIGIVNGFGNLGNLISSYTWQSQWGPDYHQSMYIGIGALAFATFLSFVVRCMLIKQNKQLERDELEELNGAKRERIEEAARLEGITFEEALERKKGFRYLY</sequence>
<evidence type="ECO:0000256" key="1">
    <source>
        <dbReference type="ARBA" id="ARBA00004141"/>
    </source>
</evidence>
<evidence type="ECO:0000256" key="6">
    <source>
        <dbReference type="SAM" id="Coils"/>
    </source>
</evidence>
<dbReference type="Proteomes" id="UP000218811">
    <property type="component" value="Unassembled WGS sequence"/>
</dbReference>
<evidence type="ECO:0000256" key="5">
    <source>
        <dbReference type="ARBA" id="ARBA00023136"/>
    </source>
</evidence>
<dbReference type="AlphaFoldDB" id="A0A2H3J9T4"/>
<name>A0A2H3J9T4_WOLCO</name>
<dbReference type="Gene3D" id="1.20.1250.20">
    <property type="entry name" value="MFS general substrate transporter like domains"/>
    <property type="match status" value="2"/>
</dbReference>
<organism evidence="8 9">
    <name type="scientific">Wolfiporia cocos (strain MD-104)</name>
    <name type="common">Brown rot fungus</name>
    <dbReference type="NCBI Taxonomy" id="742152"/>
    <lineage>
        <taxon>Eukaryota</taxon>
        <taxon>Fungi</taxon>
        <taxon>Dikarya</taxon>
        <taxon>Basidiomycota</taxon>
        <taxon>Agaricomycotina</taxon>
        <taxon>Agaricomycetes</taxon>
        <taxon>Polyporales</taxon>
        <taxon>Phaeolaceae</taxon>
        <taxon>Wolfiporia</taxon>
    </lineage>
</organism>
<feature type="transmembrane region" description="Helical" evidence="7">
    <location>
        <begin position="351"/>
        <end position="372"/>
    </location>
</feature>
<dbReference type="InterPro" id="IPR036259">
    <property type="entry name" value="MFS_trans_sf"/>
</dbReference>
<feature type="transmembrane region" description="Helical" evidence="7">
    <location>
        <begin position="288"/>
        <end position="307"/>
    </location>
</feature>
<dbReference type="OrthoDB" id="2985014at2759"/>
<feature type="transmembrane region" description="Helical" evidence="7">
    <location>
        <begin position="264"/>
        <end position="282"/>
    </location>
</feature>
<evidence type="ECO:0000256" key="7">
    <source>
        <dbReference type="SAM" id="Phobius"/>
    </source>
</evidence>
<keyword evidence="4 7" id="KW-1133">Transmembrane helix</keyword>
<evidence type="ECO:0000256" key="4">
    <source>
        <dbReference type="ARBA" id="ARBA00022989"/>
    </source>
</evidence>
<gene>
    <name evidence="8" type="ORF">WOLCODRAFT_127321</name>
</gene>
<dbReference type="PANTHER" id="PTHR43791:SF6">
    <property type="entry name" value="TRANSPORTER, PUTATIVE (AFU_ORTHOLOGUE AFUA_1G16690)-RELATED"/>
    <property type="match status" value="1"/>
</dbReference>
<keyword evidence="2" id="KW-0813">Transport</keyword>
<comment type="subcellular location">
    <subcellularLocation>
        <location evidence="1">Membrane</location>
        <topology evidence="1">Multi-pass membrane protein</topology>
    </subcellularLocation>
</comment>
<feature type="transmembrane region" description="Helical" evidence="7">
    <location>
        <begin position="133"/>
        <end position="162"/>
    </location>
</feature>